<sequence length="365" mass="43128">MSVQNGQARKWKALSVRNGIVVDAESDKEPVTPERSETGYSISSDFVKKRSVWIFWITADLMDWKETKTKDEEIASQFRLSVGKMPFYYKTVELPEYQERQKNFFDDVCNLHVLKKPLPEINPMHNPGCIERRAFVNAYGSIRLRPLCAIDKAYRENKKLDIVLRKERDVMQMQISQNVAKEYTDQSTEKRIAYVQKMHEQEKFVIHDFLKERQEERAMLIRKIRQKYVKFLKSKETKTIERTFIEGFSCQHASLTKGLFRLDGWRSRKQSTDKRSFIVKTIVEEQKQQKEMFKQIEEQRITMLQVKMNAEKMIRKYMIDEKAKVRSKQAKERVAAVKKSRVKIMYSLPVADSSGHAVPLQEYDG</sequence>
<accession>A0ACB8F3P6</accession>
<gene>
    <name evidence="1" type="ORF">K3G42_018336</name>
</gene>
<dbReference type="Proteomes" id="UP000827872">
    <property type="component" value="Linkage Group LG05"/>
</dbReference>
<organism evidence="1 2">
    <name type="scientific">Sphaerodactylus townsendi</name>
    <dbReference type="NCBI Taxonomy" id="933632"/>
    <lineage>
        <taxon>Eukaryota</taxon>
        <taxon>Metazoa</taxon>
        <taxon>Chordata</taxon>
        <taxon>Craniata</taxon>
        <taxon>Vertebrata</taxon>
        <taxon>Euteleostomi</taxon>
        <taxon>Lepidosauria</taxon>
        <taxon>Squamata</taxon>
        <taxon>Bifurcata</taxon>
        <taxon>Gekkota</taxon>
        <taxon>Sphaerodactylidae</taxon>
        <taxon>Sphaerodactylus</taxon>
    </lineage>
</organism>
<reference evidence="1" key="1">
    <citation type="submission" date="2021-08" db="EMBL/GenBank/DDBJ databases">
        <title>The first chromosome-level gecko genome reveals the dynamic sex chromosomes of Neotropical dwarf geckos (Sphaerodactylidae: Sphaerodactylus).</title>
        <authorList>
            <person name="Pinto B.J."/>
            <person name="Keating S.E."/>
            <person name="Gamble T."/>
        </authorList>
    </citation>
    <scope>NUCLEOTIDE SEQUENCE</scope>
    <source>
        <strain evidence="1">TG3544</strain>
    </source>
</reference>
<name>A0ACB8F3P6_9SAUR</name>
<protein>
    <submittedName>
        <fullName evidence="1">Uncharacterized protein</fullName>
    </submittedName>
</protein>
<dbReference type="EMBL" id="CM037618">
    <property type="protein sequence ID" value="KAH7999757.1"/>
    <property type="molecule type" value="Genomic_DNA"/>
</dbReference>
<keyword evidence="2" id="KW-1185">Reference proteome</keyword>
<proteinExistence type="predicted"/>
<comment type="caution">
    <text evidence="1">The sequence shown here is derived from an EMBL/GenBank/DDBJ whole genome shotgun (WGS) entry which is preliminary data.</text>
</comment>
<evidence type="ECO:0000313" key="1">
    <source>
        <dbReference type="EMBL" id="KAH7999757.1"/>
    </source>
</evidence>
<evidence type="ECO:0000313" key="2">
    <source>
        <dbReference type="Proteomes" id="UP000827872"/>
    </source>
</evidence>